<dbReference type="PRINTS" id="PR01438">
    <property type="entry name" value="UNVRSLSTRESS"/>
</dbReference>
<comment type="similarity">
    <text evidence="1">Belongs to the universal stress protein A family.</text>
</comment>
<proteinExistence type="inferred from homology"/>
<dbReference type="RefSeq" id="WP_379933424.1">
    <property type="nucleotide sequence ID" value="NZ_JBHTHY010000004.1"/>
</dbReference>
<dbReference type="InterPro" id="IPR006016">
    <property type="entry name" value="UspA"/>
</dbReference>
<feature type="domain" description="UspA" evidence="2">
    <location>
        <begin position="149"/>
        <end position="260"/>
    </location>
</feature>
<gene>
    <name evidence="3" type="ORF">ACFQZJ_07195</name>
</gene>
<dbReference type="CDD" id="cd00293">
    <property type="entry name" value="USP-like"/>
    <property type="match status" value="1"/>
</dbReference>
<evidence type="ECO:0000259" key="2">
    <source>
        <dbReference type="Pfam" id="PF00582"/>
    </source>
</evidence>
<dbReference type="Pfam" id="PF00582">
    <property type="entry name" value="Usp"/>
    <property type="match status" value="2"/>
</dbReference>
<sequence length="264" mass="30307">MKEIRKILIPFNFSRAAKRALDYAVDYVGKDENLQIVLAYISDDQNLEKLREDFKFVEEQYRALLKHPVEWVSKSGPLTETLISIQKTKEIDLIVMGTFSTLGVWDDELSNTAKVVLEAACPVLVVPYDLEKFRLKNIALVLGKEEIENTKVLDTLLNVARKFNAKVHVITVENKPETYGYSQIDEKNENALQYYLENFYAQHIFIKNPDILEGILTYTKEKNIDMIAILPRNHISNGQPSEGQLTQKLTLHSKIPVLAIDKRI</sequence>
<dbReference type="Proteomes" id="UP001597012">
    <property type="component" value="Unassembled WGS sequence"/>
</dbReference>
<name>A0ABW3B3N3_9FLAO</name>
<dbReference type="InterPro" id="IPR006015">
    <property type="entry name" value="Universal_stress_UspA"/>
</dbReference>
<accession>A0ABW3B3N3</accession>
<organism evidence="3 4">
    <name type="scientific">Maribacter chungangensis</name>
    <dbReference type="NCBI Taxonomy" id="1069117"/>
    <lineage>
        <taxon>Bacteria</taxon>
        <taxon>Pseudomonadati</taxon>
        <taxon>Bacteroidota</taxon>
        <taxon>Flavobacteriia</taxon>
        <taxon>Flavobacteriales</taxon>
        <taxon>Flavobacteriaceae</taxon>
        <taxon>Maribacter</taxon>
    </lineage>
</organism>
<reference evidence="4" key="1">
    <citation type="journal article" date="2019" name="Int. J. Syst. Evol. Microbiol.">
        <title>The Global Catalogue of Microorganisms (GCM) 10K type strain sequencing project: providing services to taxonomists for standard genome sequencing and annotation.</title>
        <authorList>
            <consortium name="The Broad Institute Genomics Platform"/>
            <consortium name="The Broad Institute Genome Sequencing Center for Infectious Disease"/>
            <person name="Wu L."/>
            <person name="Ma J."/>
        </authorList>
    </citation>
    <scope>NUCLEOTIDE SEQUENCE [LARGE SCALE GENOMIC DNA]</scope>
    <source>
        <strain evidence="4">CCUG 61948</strain>
    </source>
</reference>
<protein>
    <submittedName>
        <fullName evidence="3">Universal stress protein</fullName>
    </submittedName>
</protein>
<comment type="caution">
    <text evidence="3">The sequence shown here is derived from an EMBL/GenBank/DDBJ whole genome shotgun (WGS) entry which is preliminary data.</text>
</comment>
<evidence type="ECO:0000313" key="3">
    <source>
        <dbReference type="EMBL" id="MFD0797239.1"/>
    </source>
</evidence>
<keyword evidence="4" id="KW-1185">Reference proteome</keyword>
<dbReference type="PANTHER" id="PTHR46268:SF6">
    <property type="entry name" value="UNIVERSAL STRESS PROTEIN UP12"/>
    <property type="match status" value="1"/>
</dbReference>
<dbReference type="SUPFAM" id="SSF52402">
    <property type="entry name" value="Adenine nucleotide alpha hydrolases-like"/>
    <property type="match status" value="2"/>
</dbReference>
<feature type="domain" description="UspA" evidence="2">
    <location>
        <begin position="4"/>
        <end position="127"/>
    </location>
</feature>
<dbReference type="EMBL" id="JBHTHY010000004">
    <property type="protein sequence ID" value="MFD0797239.1"/>
    <property type="molecule type" value="Genomic_DNA"/>
</dbReference>
<evidence type="ECO:0000313" key="4">
    <source>
        <dbReference type="Proteomes" id="UP001597012"/>
    </source>
</evidence>
<dbReference type="Gene3D" id="3.40.50.12370">
    <property type="match status" value="1"/>
</dbReference>
<dbReference type="PANTHER" id="PTHR46268">
    <property type="entry name" value="STRESS RESPONSE PROTEIN NHAX"/>
    <property type="match status" value="1"/>
</dbReference>
<evidence type="ECO:0000256" key="1">
    <source>
        <dbReference type="ARBA" id="ARBA00008791"/>
    </source>
</evidence>